<feature type="domain" description="NAD-dependent epimerase/dehydratase" evidence="11">
    <location>
        <begin position="7"/>
        <end position="257"/>
    </location>
</feature>
<evidence type="ECO:0000256" key="4">
    <source>
        <dbReference type="ARBA" id="ARBA00007637"/>
    </source>
</evidence>
<keyword evidence="9 10" id="KW-0119">Carbohydrate metabolism</keyword>
<keyword evidence="8 10" id="KW-0413">Isomerase</keyword>
<comment type="caution">
    <text evidence="12">The sequence shown here is derived from an EMBL/GenBank/DDBJ whole genome shotgun (WGS) entry which is preliminary data.</text>
</comment>
<gene>
    <name evidence="12" type="primary">galE</name>
    <name evidence="12" type="ORF">Hsar01_01508</name>
</gene>
<dbReference type="NCBIfam" id="TIGR01179">
    <property type="entry name" value="galE"/>
    <property type="match status" value="1"/>
</dbReference>
<evidence type="ECO:0000313" key="13">
    <source>
        <dbReference type="Proteomes" id="UP001476282"/>
    </source>
</evidence>
<dbReference type="Gene3D" id="3.90.25.10">
    <property type="entry name" value="UDP-galactose 4-epimerase, domain 1"/>
    <property type="match status" value="1"/>
</dbReference>
<dbReference type="SUPFAM" id="SSF51735">
    <property type="entry name" value="NAD(P)-binding Rossmann-fold domains"/>
    <property type="match status" value="1"/>
</dbReference>
<protein>
    <recommendedName>
        <fullName evidence="6 10">UDP-glucose 4-epimerase</fullName>
        <ecNumber evidence="5 10">5.1.3.2</ecNumber>
    </recommendedName>
</protein>
<comment type="similarity">
    <text evidence="4 10">Belongs to the NAD(P)-dependent epimerase/dehydratase family.</text>
</comment>
<dbReference type="Gene3D" id="3.40.50.720">
    <property type="entry name" value="NAD(P)-binding Rossmann-like Domain"/>
    <property type="match status" value="1"/>
</dbReference>
<comment type="catalytic activity">
    <reaction evidence="1 10">
        <text>UDP-alpha-D-glucose = UDP-alpha-D-galactose</text>
        <dbReference type="Rhea" id="RHEA:22168"/>
        <dbReference type="ChEBI" id="CHEBI:58885"/>
        <dbReference type="ChEBI" id="CHEBI:66914"/>
        <dbReference type="EC" id="5.1.3.2"/>
    </reaction>
</comment>
<evidence type="ECO:0000256" key="9">
    <source>
        <dbReference type="ARBA" id="ARBA00023277"/>
    </source>
</evidence>
<comment type="subunit">
    <text evidence="10">Homodimer.</text>
</comment>
<dbReference type="CDD" id="cd05247">
    <property type="entry name" value="UDP_G4E_1_SDR_e"/>
    <property type="match status" value="1"/>
</dbReference>
<evidence type="ECO:0000256" key="6">
    <source>
        <dbReference type="ARBA" id="ARBA00018569"/>
    </source>
</evidence>
<dbReference type="PANTHER" id="PTHR43725:SF53">
    <property type="entry name" value="UDP-ARABINOSE 4-EPIMERASE 1"/>
    <property type="match status" value="1"/>
</dbReference>
<dbReference type="InterPro" id="IPR001509">
    <property type="entry name" value="Epimerase_deHydtase"/>
</dbReference>
<dbReference type="Pfam" id="PF01370">
    <property type="entry name" value="Epimerase"/>
    <property type="match status" value="1"/>
</dbReference>
<comment type="cofactor">
    <cofactor evidence="2 10">
        <name>NAD(+)</name>
        <dbReference type="ChEBI" id="CHEBI:57540"/>
    </cofactor>
</comment>
<name>A0ABP9UM26_9BACT</name>
<evidence type="ECO:0000256" key="3">
    <source>
        <dbReference type="ARBA" id="ARBA00004947"/>
    </source>
</evidence>
<evidence type="ECO:0000313" key="12">
    <source>
        <dbReference type="EMBL" id="GAA5482290.1"/>
    </source>
</evidence>
<dbReference type="EC" id="5.1.3.2" evidence="5 10"/>
<dbReference type="InterPro" id="IPR005886">
    <property type="entry name" value="UDP_G4E"/>
</dbReference>
<evidence type="ECO:0000256" key="2">
    <source>
        <dbReference type="ARBA" id="ARBA00001911"/>
    </source>
</evidence>
<proteinExistence type="inferred from homology"/>
<evidence type="ECO:0000259" key="11">
    <source>
        <dbReference type="Pfam" id="PF01370"/>
    </source>
</evidence>
<dbReference type="PANTHER" id="PTHR43725">
    <property type="entry name" value="UDP-GLUCOSE 4-EPIMERASE"/>
    <property type="match status" value="1"/>
</dbReference>
<evidence type="ECO:0000256" key="5">
    <source>
        <dbReference type="ARBA" id="ARBA00013189"/>
    </source>
</evidence>
<evidence type="ECO:0000256" key="8">
    <source>
        <dbReference type="ARBA" id="ARBA00023235"/>
    </source>
</evidence>
<dbReference type="Proteomes" id="UP001476282">
    <property type="component" value="Unassembled WGS sequence"/>
</dbReference>
<comment type="pathway">
    <text evidence="3 10">Carbohydrate metabolism; galactose metabolism.</text>
</comment>
<keyword evidence="7 10" id="KW-0520">NAD</keyword>
<keyword evidence="13" id="KW-1185">Reference proteome</keyword>
<reference evidence="12 13" key="1">
    <citation type="submission" date="2024-02" db="EMBL/GenBank/DDBJ databases">
        <title>Haloferula sargassicola NBRC 104335.</title>
        <authorList>
            <person name="Ichikawa N."/>
            <person name="Katano-Makiyama Y."/>
            <person name="Hidaka K."/>
        </authorList>
    </citation>
    <scope>NUCLEOTIDE SEQUENCE [LARGE SCALE GENOMIC DNA]</scope>
    <source>
        <strain evidence="12 13">NBRC 104335</strain>
    </source>
</reference>
<evidence type="ECO:0000256" key="10">
    <source>
        <dbReference type="RuleBase" id="RU366046"/>
    </source>
</evidence>
<evidence type="ECO:0000256" key="1">
    <source>
        <dbReference type="ARBA" id="ARBA00000083"/>
    </source>
</evidence>
<sequence>MKSNEAILVTGGAGYIGSHTVRLLAEQGRRVVVLDNLVFGHREAIVSEGVEFVEGAVGDRELLRGLFKQHQFSAVVHFAAFAYVGESVTDPLKYYRNNTAEPLTLLEVMQEHGCKCFVFSSTCATYGVPASIPIVESNPQDPINPYGRSKLMLEWVLRDCDKAWGLKSACLRYFNASGAAEDGAIGEDHEPETHLIPRVLMAITGEISHVDVFGTDYPTPDGTCIRDYIHVNDLADAHAKALDYLAEGGESIRCNLGTGVGVSVREIIDAAERVTGKKVPVEYGPRREGDPPQLLADPTLAREKLGWEAGHKNVQDMVKSAWAWMGGPYQGRYPRS</sequence>
<dbReference type="RefSeq" id="WP_353566435.1">
    <property type="nucleotide sequence ID" value="NZ_BAABRI010000007.1"/>
</dbReference>
<evidence type="ECO:0000256" key="7">
    <source>
        <dbReference type="ARBA" id="ARBA00023027"/>
    </source>
</evidence>
<accession>A0ABP9UM26</accession>
<organism evidence="12 13">
    <name type="scientific">Haloferula sargassicola</name>
    <dbReference type="NCBI Taxonomy" id="490096"/>
    <lineage>
        <taxon>Bacteria</taxon>
        <taxon>Pseudomonadati</taxon>
        <taxon>Verrucomicrobiota</taxon>
        <taxon>Verrucomicrobiia</taxon>
        <taxon>Verrucomicrobiales</taxon>
        <taxon>Verrucomicrobiaceae</taxon>
        <taxon>Haloferula</taxon>
    </lineage>
</organism>
<dbReference type="EMBL" id="BAABRI010000007">
    <property type="protein sequence ID" value="GAA5482290.1"/>
    <property type="molecule type" value="Genomic_DNA"/>
</dbReference>
<dbReference type="InterPro" id="IPR036291">
    <property type="entry name" value="NAD(P)-bd_dom_sf"/>
</dbReference>